<dbReference type="OrthoDB" id="5296287at2759"/>
<proteinExistence type="inferred from homology"/>
<keyword evidence="4 6" id="KW-1133">Transmembrane helix</keyword>
<dbReference type="AlphaFoldDB" id="A0A1Y1YBY8"/>
<dbReference type="SUPFAM" id="SSF103473">
    <property type="entry name" value="MFS general substrate transporter"/>
    <property type="match status" value="1"/>
</dbReference>
<reference evidence="8 9" key="1">
    <citation type="submission" date="2016-07" db="EMBL/GenBank/DDBJ databases">
        <title>Pervasive Adenine N6-methylation of Active Genes in Fungi.</title>
        <authorList>
            <consortium name="DOE Joint Genome Institute"/>
            <person name="Mondo S.J."/>
            <person name="Dannebaum R.O."/>
            <person name="Kuo R.C."/>
            <person name="Labutti K."/>
            <person name="Haridas S."/>
            <person name="Kuo A."/>
            <person name="Salamov A."/>
            <person name="Ahrendt S.R."/>
            <person name="Lipzen A."/>
            <person name="Sullivan W."/>
            <person name="Andreopoulos W.B."/>
            <person name="Clum A."/>
            <person name="Lindquist E."/>
            <person name="Daum C."/>
            <person name="Ramamoorthy G.K."/>
            <person name="Gryganskyi A."/>
            <person name="Culley D."/>
            <person name="Magnuson J.K."/>
            <person name="James T.Y."/>
            <person name="O'Malley M.A."/>
            <person name="Stajich J.E."/>
            <person name="Spatafora J.W."/>
            <person name="Visel A."/>
            <person name="Grigoriev I.V."/>
        </authorList>
    </citation>
    <scope>NUCLEOTIDE SEQUENCE [LARGE SCALE GENOMIC DNA]</scope>
    <source>
        <strain evidence="8 9">CBS 115471</strain>
    </source>
</reference>
<dbReference type="FunFam" id="1.20.1250.20:FF:000011">
    <property type="entry name" value="MFS multidrug transporter, putative"/>
    <property type="match status" value="1"/>
</dbReference>
<feature type="transmembrane region" description="Helical" evidence="6">
    <location>
        <begin position="386"/>
        <end position="405"/>
    </location>
</feature>
<dbReference type="CDD" id="cd17323">
    <property type="entry name" value="MFS_Tpo1_MDR_like"/>
    <property type="match status" value="1"/>
</dbReference>
<dbReference type="PANTHER" id="PTHR23502:SF68">
    <property type="entry name" value="MULTIDRUG TRANSPORTER, PUTATIVE (AFU_ORTHOLOGUE AFUA_3G01120)-RELATED"/>
    <property type="match status" value="1"/>
</dbReference>
<dbReference type="GO" id="GO:0022857">
    <property type="term" value="F:transmembrane transporter activity"/>
    <property type="evidence" value="ECO:0007669"/>
    <property type="project" value="InterPro"/>
</dbReference>
<evidence type="ECO:0000256" key="3">
    <source>
        <dbReference type="ARBA" id="ARBA00022692"/>
    </source>
</evidence>
<feature type="transmembrane region" description="Helical" evidence="6">
    <location>
        <begin position="425"/>
        <end position="444"/>
    </location>
</feature>
<organism evidence="8 9">
    <name type="scientific">Clohesyomyces aquaticus</name>
    <dbReference type="NCBI Taxonomy" id="1231657"/>
    <lineage>
        <taxon>Eukaryota</taxon>
        <taxon>Fungi</taxon>
        <taxon>Dikarya</taxon>
        <taxon>Ascomycota</taxon>
        <taxon>Pezizomycotina</taxon>
        <taxon>Dothideomycetes</taxon>
        <taxon>Pleosporomycetidae</taxon>
        <taxon>Pleosporales</taxon>
        <taxon>Lindgomycetaceae</taxon>
        <taxon>Clohesyomyces</taxon>
    </lineage>
</organism>
<feature type="transmembrane region" description="Helical" evidence="6">
    <location>
        <begin position="341"/>
        <end position="366"/>
    </location>
</feature>
<keyword evidence="5 6" id="KW-0472">Membrane</keyword>
<feature type="domain" description="Major facilitator superfamily (MFS) profile" evidence="7">
    <location>
        <begin position="117"/>
        <end position="544"/>
    </location>
</feature>
<accession>A0A1Y1YBY8</accession>
<protein>
    <submittedName>
        <fullName evidence="8">Major facilitator superfamily domain-containing protein</fullName>
    </submittedName>
</protein>
<keyword evidence="3 6" id="KW-0812">Transmembrane</keyword>
<feature type="transmembrane region" description="Helical" evidence="6">
    <location>
        <begin position="456"/>
        <end position="478"/>
    </location>
</feature>
<sequence>MASRRENPRRLTTPRLQIKLALSSRPSTAETVVSVKSTDSENTVVHKDVLRLYREASLPSILGGKKSFDDSNTVPSGATFGEIPLSDRSRYSDIVSWTGDSDPDNPMNWSGGKKALNLGVIILTCFASPFASSVFAPALSDMMTEFKETDQYLAGFVISIYVLGYAIGPLVVAPLSEQFGRAICYHVCILIFFTFTMACAFAKNLRSLAVLRFLSGCGGSVVFALAPSSVTDMVRPPRRGAFVALIGMGYNLGPAISPMVGSHINAAFGWRWVFRTTGFLGILCFVLSVLFLSETYEPVLLERRARRMRKSTGNQNLRSKFASVLPPGKHFVNVMLRPLKLLLFSPNIFLVSFITAVGYGYMYMLYTTFPSVFVLTYHWKPQNIGLAYLGTAVGNLLAMVIGGVVGDLWVKERAIRGDMKPENRLLPMIIAWPLVPVGLLVYGWTRRENTHWMWPLVGTAIFGMGSMSAILFSSTYIVEAYETHSASATAASSVLRSLVGGLVPLFAFKLYNKKDFGLANSLLAGIALVLCPVPFVFYRYGERLRKRFKMDL</sequence>
<comment type="similarity">
    <text evidence="2">Belongs to the major facilitator superfamily.</text>
</comment>
<name>A0A1Y1YBY8_9PLEO</name>
<comment type="subcellular location">
    <subcellularLocation>
        <location evidence="1">Membrane</location>
        <topology evidence="1">Multi-pass membrane protein</topology>
    </subcellularLocation>
</comment>
<evidence type="ECO:0000256" key="2">
    <source>
        <dbReference type="ARBA" id="ARBA00008335"/>
    </source>
</evidence>
<feature type="transmembrane region" description="Helical" evidence="6">
    <location>
        <begin position="240"/>
        <end position="260"/>
    </location>
</feature>
<feature type="transmembrane region" description="Helical" evidence="6">
    <location>
        <begin position="490"/>
        <end position="511"/>
    </location>
</feature>
<dbReference type="Proteomes" id="UP000193144">
    <property type="component" value="Unassembled WGS sequence"/>
</dbReference>
<dbReference type="InterPro" id="IPR020846">
    <property type="entry name" value="MFS_dom"/>
</dbReference>
<dbReference type="InterPro" id="IPR011701">
    <property type="entry name" value="MFS"/>
</dbReference>
<comment type="caution">
    <text evidence="8">The sequence shown here is derived from an EMBL/GenBank/DDBJ whole genome shotgun (WGS) entry which is preliminary data.</text>
</comment>
<gene>
    <name evidence="8" type="ORF">BCR34DRAFT_607941</name>
</gene>
<evidence type="ECO:0000259" key="7">
    <source>
        <dbReference type="PROSITE" id="PS50850"/>
    </source>
</evidence>
<feature type="transmembrane region" description="Helical" evidence="6">
    <location>
        <begin position="182"/>
        <end position="203"/>
    </location>
</feature>
<evidence type="ECO:0000256" key="1">
    <source>
        <dbReference type="ARBA" id="ARBA00004141"/>
    </source>
</evidence>
<evidence type="ECO:0000313" key="9">
    <source>
        <dbReference type="Proteomes" id="UP000193144"/>
    </source>
</evidence>
<dbReference type="InterPro" id="IPR036259">
    <property type="entry name" value="MFS_trans_sf"/>
</dbReference>
<dbReference type="PANTHER" id="PTHR23502">
    <property type="entry name" value="MAJOR FACILITATOR SUPERFAMILY"/>
    <property type="match status" value="1"/>
</dbReference>
<evidence type="ECO:0000256" key="6">
    <source>
        <dbReference type="SAM" id="Phobius"/>
    </source>
</evidence>
<dbReference type="PROSITE" id="PS50850">
    <property type="entry name" value="MFS"/>
    <property type="match status" value="1"/>
</dbReference>
<dbReference type="Gene3D" id="1.20.1250.20">
    <property type="entry name" value="MFS general substrate transporter like domains"/>
    <property type="match status" value="1"/>
</dbReference>
<feature type="transmembrane region" description="Helical" evidence="6">
    <location>
        <begin position="152"/>
        <end position="175"/>
    </location>
</feature>
<dbReference type="GO" id="GO:0016020">
    <property type="term" value="C:membrane"/>
    <property type="evidence" value="ECO:0007669"/>
    <property type="project" value="UniProtKB-SubCell"/>
</dbReference>
<feature type="transmembrane region" description="Helical" evidence="6">
    <location>
        <begin position="280"/>
        <end position="301"/>
    </location>
</feature>
<keyword evidence="9" id="KW-1185">Reference proteome</keyword>
<dbReference type="STRING" id="1231657.A0A1Y1YBY8"/>
<feature type="transmembrane region" description="Helical" evidence="6">
    <location>
        <begin position="115"/>
        <end position="140"/>
    </location>
</feature>
<dbReference type="EMBL" id="MCFA01000277">
    <property type="protein sequence ID" value="ORX95472.1"/>
    <property type="molecule type" value="Genomic_DNA"/>
</dbReference>
<evidence type="ECO:0000313" key="8">
    <source>
        <dbReference type="EMBL" id="ORX95472.1"/>
    </source>
</evidence>
<evidence type="ECO:0000256" key="4">
    <source>
        <dbReference type="ARBA" id="ARBA00022989"/>
    </source>
</evidence>
<evidence type="ECO:0000256" key="5">
    <source>
        <dbReference type="ARBA" id="ARBA00023136"/>
    </source>
</evidence>
<dbReference type="Pfam" id="PF07690">
    <property type="entry name" value="MFS_1"/>
    <property type="match status" value="1"/>
</dbReference>
<feature type="transmembrane region" description="Helical" evidence="6">
    <location>
        <begin position="517"/>
        <end position="540"/>
    </location>
</feature>
<feature type="transmembrane region" description="Helical" evidence="6">
    <location>
        <begin position="209"/>
        <end position="228"/>
    </location>
</feature>